<accession>A0A133UNG9</accession>
<dbReference type="Gene3D" id="3.30.300.20">
    <property type="match status" value="1"/>
</dbReference>
<protein>
    <recommendedName>
        <fullName evidence="3">Osmotically inducible protein OsmC</fullName>
    </recommendedName>
</protein>
<dbReference type="AlphaFoldDB" id="A0A133UNG9"/>
<organism evidence="1 2">
    <name type="scientific">candidate division MSBL1 archaeon SCGC-AAA259E19</name>
    <dbReference type="NCBI Taxonomy" id="1698264"/>
    <lineage>
        <taxon>Archaea</taxon>
        <taxon>Methanobacteriati</taxon>
        <taxon>Methanobacteriota</taxon>
        <taxon>candidate division MSBL1</taxon>
    </lineage>
</organism>
<evidence type="ECO:0000313" key="1">
    <source>
        <dbReference type="EMBL" id="KXA95711.1"/>
    </source>
</evidence>
<gene>
    <name evidence="1" type="ORF">AKJ65_01110</name>
</gene>
<dbReference type="Proteomes" id="UP000070284">
    <property type="component" value="Unassembled WGS sequence"/>
</dbReference>
<dbReference type="InterPro" id="IPR003718">
    <property type="entry name" value="OsmC/Ohr_fam"/>
</dbReference>
<dbReference type="PATRIC" id="fig|1698264.3.peg.1760"/>
<dbReference type="InterPro" id="IPR036102">
    <property type="entry name" value="OsmC/Ohrsf"/>
</dbReference>
<dbReference type="EMBL" id="LHXO01000008">
    <property type="protein sequence ID" value="KXA95711.1"/>
    <property type="molecule type" value="Genomic_DNA"/>
</dbReference>
<dbReference type="Pfam" id="PF02566">
    <property type="entry name" value="OsmC"/>
    <property type="match status" value="1"/>
</dbReference>
<dbReference type="PANTHER" id="PTHR34352">
    <property type="entry name" value="PROTEIN YHFA"/>
    <property type="match status" value="1"/>
</dbReference>
<dbReference type="InterPro" id="IPR015946">
    <property type="entry name" value="KH_dom-like_a/b"/>
</dbReference>
<reference evidence="1 2" key="1">
    <citation type="journal article" date="2016" name="Sci. Rep.">
        <title>Metabolic traits of an uncultured archaeal lineage -MSBL1- from brine pools of the Red Sea.</title>
        <authorList>
            <person name="Mwirichia R."/>
            <person name="Alam I."/>
            <person name="Rashid M."/>
            <person name="Vinu M."/>
            <person name="Ba-Alawi W."/>
            <person name="Anthony Kamau A."/>
            <person name="Kamanda Ngugi D."/>
            <person name="Goker M."/>
            <person name="Klenk H.P."/>
            <person name="Bajic V."/>
            <person name="Stingl U."/>
        </authorList>
    </citation>
    <scope>NUCLEOTIDE SEQUENCE [LARGE SCALE GENOMIC DNA]</scope>
    <source>
        <strain evidence="1">SCGC-AAA259E19</strain>
    </source>
</reference>
<dbReference type="SUPFAM" id="SSF82784">
    <property type="entry name" value="OsmC-like"/>
    <property type="match status" value="1"/>
</dbReference>
<dbReference type="PANTHER" id="PTHR34352:SF1">
    <property type="entry name" value="PROTEIN YHFA"/>
    <property type="match status" value="1"/>
</dbReference>
<name>A0A133UNG9_9EURY</name>
<keyword evidence="2" id="KW-1185">Reference proteome</keyword>
<comment type="caution">
    <text evidence="1">The sequence shown here is derived from an EMBL/GenBank/DDBJ whole genome shotgun (WGS) entry which is preliminary data.</text>
</comment>
<dbReference type="Gene3D" id="2.20.25.10">
    <property type="match status" value="1"/>
</dbReference>
<sequence>MEVEVKQVEGISFLGRADSDHWIVMDGPSDLGGYDAGSRPMELLLIALGGCTGMDVVTLLDKMRVEYDHLEIRISASQREEYPKIFTEINLEYKIFGEKVPEDKVKKAIDNSQNKYCSVSGVLRKSADISYDYEIIEE</sequence>
<proteinExistence type="predicted"/>
<evidence type="ECO:0008006" key="3">
    <source>
        <dbReference type="Google" id="ProtNLM"/>
    </source>
</evidence>
<evidence type="ECO:0000313" key="2">
    <source>
        <dbReference type="Proteomes" id="UP000070284"/>
    </source>
</evidence>